<dbReference type="InterPro" id="IPR051289">
    <property type="entry name" value="LAGLIDADG_Endonuclease"/>
</dbReference>
<dbReference type="GO" id="GO:0005739">
    <property type="term" value="C:mitochondrion"/>
    <property type="evidence" value="ECO:0007669"/>
    <property type="project" value="UniProtKB-ARBA"/>
</dbReference>
<sequence length="320" mass="36620">MIYKKDKASSETICQTSFSTSTPLVNELKKLDFGAKHFFGLPQEQKGSYLAGLIESDGCIIVPHRTRTDKGQKLYPSIQICFHLKDEPLAKTILLFLGSGSIQRNKRTVNNIKKLSESVTLSINSLEGLRNIVTYLNGHMRTSKNNKLYDLIDWLYAYHPKLFNQKPPKLVIDTSSLVTNAWFSGFAEGDGSFQIRATRGLKYRRTAISFELEQSQSTENVQVIMEKIARELTLSNIKATCQNKKWRVRSQSLLGHANLIAYFDKYPLYGTKIQDYLDWRTVYQIIKNKQHLHEEGFAIIERIKSGMNNKRIPTQNTSDS</sequence>
<dbReference type="PANTHER" id="PTHR36181">
    <property type="entry name" value="INTRON-ENCODED ENDONUCLEASE AI3-RELATED"/>
    <property type="match status" value="1"/>
</dbReference>
<dbReference type="SUPFAM" id="SSF55608">
    <property type="entry name" value="Homing endonucleases"/>
    <property type="match status" value="2"/>
</dbReference>
<dbReference type="GeneID" id="42369827"/>
<geneLocation type="mitochondrion" evidence="2"/>
<organism evidence="2">
    <name type="scientific">Coleochaete scutata</name>
    <dbReference type="NCBI Taxonomy" id="3125"/>
    <lineage>
        <taxon>Eukaryota</taxon>
        <taxon>Viridiplantae</taxon>
        <taxon>Streptophyta</taxon>
        <taxon>Coleochaetophyceae</taxon>
        <taxon>Coleochaetales</taxon>
        <taxon>Coleochaetaceae</taxon>
        <taxon>Coleochaete</taxon>
    </lineage>
</organism>
<proteinExistence type="predicted"/>
<dbReference type="PANTHER" id="PTHR36181:SF1">
    <property type="entry name" value="LAGLIDADG ENDONUCLEASE"/>
    <property type="match status" value="1"/>
</dbReference>
<accession>A0A5P9NVY6</accession>
<dbReference type="RefSeq" id="YP_009710021.1">
    <property type="nucleotide sequence ID" value="NC_045180.1"/>
</dbReference>
<dbReference type="Pfam" id="PF00961">
    <property type="entry name" value="LAGLIDADG_1"/>
    <property type="match status" value="2"/>
</dbReference>
<keyword evidence="2" id="KW-0255">Endonuclease</keyword>
<name>A0A5P9NVY6_COLSC</name>
<feature type="domain" description="Homing endonuclease LAGLIDADG" evidence="1">
    <location>
        <begin position="50"/>
        <end position="153"/>
    </location>
</feature>
<protein>
    <submittedName>
        <fullName evidence="2">Putative LAGLIDADG homing endonuclease</fullName>
    </submittedName>
</protein>
<evidence type="ECO:0000313" key="2">
    <source>
        <dbReference type="EMBL" id="QFU80126.1"/>
    </source>
</evidence>
<keyword evidence="2" id="KW-0496">Mitochondrion</keyword>
<reference evidence="2" key="1">
    <citation type="submission" date="2019-10" db="EMBL/GenBank/DDBJ databases">
        <title>Complete mitogenome of the streptophyte green alga Coleochaete scutata (Coleochaetophyceae).</title>
        <authorList>
            <person name="Turmel M."/>
            <person name="Otis C."/>
            <person name="Lemieux C."/>
        </authorList>
    </citation>
    <scope>NUCLEOTIDE SEQUENCE</scope>
</reference>
<dbReference type="GO" id="GO:0004519">
    <property type="term" value="F:endonuclease activity"/>
    <property type="evidence" value="ECO:0007669"/>
    <property type="project" value="UniProtKB-KW"/>
</dbReference>
<keyword evidence="2" id="KW-0540">Nuclease</keyword>
<dbReference type="Gene3D" id="3.10.28.10">
    <property type="entry name" value="Homing endonucleases"/>
    <property type="match status" value="2"/>
</dbReference>
<dbReference type="InterPro" id="IPR027434">
    <property type="entry name" value="Homing_endonucl"/>
</dbReference>
<dbReference type="InterPro" id="IPR004860">
    <property type="entry name" value="LAGLIDADG_dom"/>
</dbReference>
<feature type="domain" description="Homing endonuclease LAGLIDADG" evidence="1">
    <location>
        <begin position="184"/>
        <end position="283"/>
    </location>
</feature>
<evidence type="ECO:0000259" key="1">
    <source>
        <dbReference type="Pfam" id="PF00961"/>
    </source>
</evidence>
<keyword evidence="2" id="KW-0378">Hydrolase</keyword>
<dbReference type="EMBL" id="MN613583">
    <property type="protein sequence ID" value="QFU80126.1"/>
    <property type="molecule type" value="Genomic_DNA"/>
</dbReference>
<gene>
    <name evidence="2" type="primary">orf320</name>
</gene>
<dbReference type="AlphaFoldDB" id="A0A5P9NVY6"/>